<proteinExistence type="predicted"/>
<dbReference type="Proteomes" id="UP000694888">
    <property type="component" value="Unplaced"/>
</dbReference>
<dbReference type="GeneID" id="101858476"/>
<protein>
    <submittedName>
        <fullName evidence="2">Uncharacterized protein LOC101858476</fullName>
    </submittedName>
</protein>
<evidence type="ECO:0000313" key="1">
    <source>
        <dbReference type="Proteomes" id="UP000694888"/>
    </source>
</evidence>
<sequence>MNPNLLLDTRNIPLELRVFPVLPKARPSRQQQELYIEFVDVVANVAEPLKHEHFIGASTDKCPLCGVMPGKIIVFVLTPLIDLEDYFATYNVMMNPLVAQIFFEKLLQGLIDNNVWEVKSVLDEGRELLEPRQCAMIFSTVLTRGHITTRLLLDYGLKRKFPGLEMGLQAIIFFTILGTEKSKRSKELIINLLHEYDILRQSDKEELSHTLQRFQHIMIPNYPQEEVMETCQKALDTLSQPKSLLSMSLRVVAEKLGPMPGRRKKVKDLRLPRNIETNLLWADIARLNPMDVDSGEPLYVEDDLDMEDIEQIREARNRVPGAANSKPELDYVMIDESDHDSDYSDYSDDAVEDIDIAH</sequence>
<accession>A0ABM0JIQ2</accession>
<organism evidence="1 2">
    <name type="scientific">Aplysia californica</name>
    <name type="common">California sea hare</name>
    <dbReference type="NCBI Taxonomy" id="6500"/>
    <lineage>
        <taxon>Eukaryota</taxon>
        <taxon>Metazoa</taxon>
        <taxon>Spiralia</taxon>
        <taxon>Lophotrochozoa</taxon>
        <taxon>Mollusca</taxon>
        <taxon>Gastropoda</taxon>
        <taxon>Heterobranchia</taxon>
        <taxon>Euthyneura</taxon>
        <taxon>Tectipleura</taxon>
        <taxon>Aplysiida</taxon>
        <taxon>Aplysioidea</taxon>
        <taxon>Aplysiidae</taxon>
        <taxon>Aplysia</taxon>
    </lineage>
</organism>
<name>A0ABM0JIQ2_APLCA</name>
<dbReference type="RefSeq" id="XP_005094554.1">
    <property type="nucleotide sequence ID" value="XM_005094497.3"/>
</dbReference>
<gene>
    <name evidence="2" type="primary">LOC101858476</name>
</gene>
<evidence type="ECO:0000313" key="2">
    <source>
        <dbReference type="RefSeq" id="XP_005094554.1"/>
    </source>
</evidence>
<reference evidence="2" key="1">
    <citation type="submission" date="2025-08" db="UniProtKB">
        <authorList>
            <consortium name="RefSeq"/>
        </authorList>
    </citation>
    <scope>IDENTIFICATION</scope>
</reference>
<keyword evidence="1" id="KW-1185">Reference proteome</keyword>